<keyword evidence="2" id="KW-1185">Reference proteome</keyword>
<protein>
    <submittedName>
        <fullName evidence="1">Uncharacterized protein</fullName>
    </submittedName>
</protein>
<name>A0A7I8D6B6_9BACL</name>
<reference evidence="1 2" key="1">
    <citation type="submission" date="2020-08" db="EMBL/GenBank/DDBJ databases">
        <title>Complete Genome Sequence of Effusibacillus dendaii Strain skT53, Isolated from Farmland soil.</title>
        <authorList>
            <person name="Konishi T."/>
            <person name="Kawasaki H."/>
        </authorList>
    </citation>
    <scope>NUCLEOTIDE SEQUENCE [LARGE SCALE GENOMIC DNA]</scope>
    <source>
        <strain evidence="2">skT53</strain>
    </source>
</reference>
<dbReference type="Proteomes" id="UP000593802">
    <property type="component" value="Chromosome"/>
</dbReference>
<gene>
    <name evidence="1" type="ORF">skT53_06780</name>
</gene>
<evidence type="ECO:0000313" key="1">
    <source>
        <dbReference type="EMBL" id="BCJ85693.1"/>
    </source>
</evidence>
<dbReference type="AlphaFoldDB" id="A0A7I8D6B6"/>
<proteinExistence type="predicted"/>
<evidence type="ECO:0000313" key="2">
    <source>
        <dbReference type="Proteomes" id="UP000593802"/>
    </source>
</evidence>
<dbReference type="EMBL" id="AP023366">
    <property type="protein sequence ID" value="BCJ85693.1"/>
    <property type="molecule type" value="Genomic_DNA"/>
</dbReference>
<accession>A0A7I8D6B6</accession>
<sequence>MSLEAFLQKLHFDPDNIRPRDWEVDWEDAPLTYKLYRGLPVFSALP</sequence>
<dbReference type="KEGG" id="eff:skT53_06780"/>
<organism evidence="1 2">
    <name type="scientific">Effusibacillus dendaii</name>
    <dbReference type="NCBI Taxonomy" id="2743772"/>
    <lineage>
        <taxon>Bacteria</taxon>
        <taxon>Bacillati</taxon>
        <taxon>Bacillota</taxon>
        <taxon>Bacilli</taxon>
        <taxon>Bacillales</taxon>
        <taxon>Alicyclobacillaceae</taxon>
        <taxon>Effusibacillus</taxon>
    </lineage>
</organism>